<keyword evidence="3" id="KW-0411">Iron-sulfur</keyword>
<dbReference type="InterPro" id="IPR017896">
    <property type="entry name" value="4Fe4S_Fe-S-bd"/>
</dbReference>
<dbReference type="InterPro" id="IPR017900">
    <property type="entry name" value="4Fe4S_Fe_S_CS"/>
</dbReference>
<keyword evidence="1" id="KW-0479">Metal-binding</keyword>
<dbReference type="Gene3D" id="3.30.70.3270">
    <property type="match status" value="1"/>
</dbReference>
<comment type="caution">
    <text evidence="5">The sequence shown here is derived from an EMBL/GenBank/DDBJ whole genome shotgun (WGS) entry which is preliminary data.</text>
</comment>
<dbReference type="Pfam" id="PF13534">
    <property type="entry name" value="Fer4_17"/>
    <property type="match status" value="1"/>
</dbReference>
<protein>
    <submittedName>
        <fullName evidence="5">4Fe-4S ferredoxin</fullName>
    </submittedName>
</protein>
<evidence type="ECO:0000259" key="4">
    <source>
        <dbReference type="PROSITE" id="PS51379"/>
    </source>
</evidence>
<dbReference type="SUPFAM" id="SSF54862">
    <property type="entry name" value="4Fe-4S ferredoxins"/>
    <property type="match status" value="1"/>
</dbReference>
<evidence type="ECO:0000256" key="3">
    <source>
        <dbReference type="ARBA" id="ARBA00023014"/>
    </source>
</evidence>
<dbReference type="GO" id="GO:0051536">
    <property type="term" value="F:iron-sulfur cluster binding"/>
    <property type="evidence" value="ECO:0007669"/>
    <property type="project" value="UniProtKB-KW"/>
</dbReference>
<accession>A0A7C3V629</accession>
<proteinExistence type="predicted"/>
<feature type="domain" description="4Fe-4S ferredoxin-type" evidence="4">
    <location>
        <begin position="201"/>
        <end position="231"/>
    </location>
</feature>
<dbReference type="PROSITE" id="PS00198">
    <property type="entry name" value="4FE4S_FER_1"/>
    <property type="match status" value="1"/>
</dbReference>
<reference evidence="5" key="1">
    <citation type="journal article" date="2020" name="mSystems">
        <title>Genome- and Community-Level Interaction Insights into Carbon Utilization and Element Cycling Functions of Hydrothermarchaeota in Hydrothermal Sediment.</title>
        <authorList>
            <person name="Zhou Z."/>
            <person name="Liu Y."/>
            <person name="Xu W."/>
            <person name="Pan J."/>
            <person name="Luo Z.H."/>
            <person name="Li M."/>
        </authorList>
    </citation>
    <scope>NUCLEOTIDE SEQUENCE [LARGE SCALE GENOMIC DNA]</scope>
    <source>
        <strain evidence="5">SpSt-897</strain>
    </source>
</reference>
<evidence type="ECO:0000256" key="2">
    <source>
        <dbReference type="ARBA" id="ARBA00023004"/>
    </source>
</evidence>
<keyword evidence="2" id="KW-0408">Iron</keyword>
<name>A0A7C3V629_9BACT</name>
<sequence>MEKIRDKVRKLLEDGKVAGYLGYKMVEGHPLPYLFTLDKLDELDQAIVTPGNARYPLDKLLQILAVRDPESTYAIQVRGCDERGLNELYKWGQLDPEKVVLVGIACPQEQADYCECPGPWASVIDYGEKCEPVLQSRRVNRIDELPLQDAFQEWLDHFSRCIKCYGCRDVCPMCFCKECSLEHPELMSTGKIPPDSIFQLVRAIHMAGRCIDCGLCEEACPADIPLRVLYKKANILMKQLFDYETGSPTTGPSPWKFLGEKVTLEPKPL</sequence>
<dbReference type="GO" id="GO:0046872">
    <property type="term" value="F:metal ion binding"/>
    <property type="evidence" value="ECO:0007669"/>
    <property type="project" value="UniProtKB-KW"/>
</dbReference>
<evidence type="ECO:0000256" key="1">
    <source>
        <dbReference type="ARBA" id="ARBA00022723"/>
    </source>
</evidence>
<dbReference type="EMBL" id="DTMF01000004">
    <property type="protein sequence ID" value="HGF32780.1"/>
    <property type="molecule type" value="Genomic_DNA"/>
</dbReference>
<feature type="domain" description="4Fe-4S ferredoxin-type" evidence="4">
    <location>
        <begin position="151"/>
        <end position="172"/>
    </location>
</feature>
<dbReference type="PROSITE" id="PS51379">
    <property type="entry name" value="4FE4S_FER_2"/>
    <property type="match status" value="2"/>
</dbReference>
<organism evidence="5">
    <name type="scientific">Desulfobacca acetoxidans</name>
    <dbReference type="NCBI Taxonomy" id="60893"/>
    <lineage>
        <taxon>Bacteria</taxon>
        <taxon>Pseudomonadati</taxon>
        <taxon>Thermodesulfobacteriota</taxon>
        <taxon>Desulfobaccia</taxon>
        <taxon>Desulfobaccales</taxon>
        <taxon>Desulfobaccaceae</taxon>
        <taxon>Desulfobacca</taxon>
    </lineage>
</organism>
<gene>
    <name evidence="5" type="ORF">ENW96_00105</name>
</gene>
<evidence type="ECO:0000313" key="5">
    <source>
        <dbReference type="EMBL" id="HGF32780.1"/>
    </source>
</evidence>
<dbReference type="AlphaFoldDB" id="A0A7C3V629"/>